<feature type="binding site" evidence="7">
    <location>
        <position position="61"/>
    </location>
    <ligand>
        <name>Zn(2+)</name>
        <dbReference type="ChEBI" id="CHEBI:29105"/>
        <label>1</label>
    </ligand>
</feature>
<feature type="binding site" evidence="7">
    <location>
        <position position="895"/>
    </location>
    <ligand>
        <name>Zn(2+)</name>
        <dbReference type="ChEBI" id="CHEBI:29105"/>
        <label>2</label>
    </ligand>
</feature>
<proteinExistence type="inferred from homology"/>
<dbReference type="InterPro" id="IPR000722">
    <property type="entry name" value="RNA_pol_asu"/>
</dbReference>
<feature type="binding site" evidence="7">
    <location>
        <position position="491"/>
    </location>
    <ligand>
        <name>Mg(2+)</name>
        <dbReference type="ChEBI" id="CHEBI:18420"/>
    </ligand>
</feature>
<dbReference type="InterPro" id="IPR007066">
    <property type="entry name" value="RNA_pol_Rpb1_3"/>
</dbReference>
<dbReference type="InterPro" id="IPR045867">
    <property type="entry name" value="DNA-dir_RpoC_beta_prime"/>
</dbReference>
<dbReference type="Gene3D" id="1.10.274.100">
    <property type="entry name" value="RNA polymerase Rpb1, domain 3"/>
    <property type="match status" value="2"/>
</dbReference>
<evidence type="ECO:0000259" key="9">
    <source>
        <dbReference type="SMART" id="SM00663"/>
    </source>
</evidence>
<evidence type="ECO:0000256" key="7">
    <source>
        <dbReference type="HAMAP-Rule" id="MF_01322"/>
    </source>
</evidence>
<feature type="binding site" evidence="7">
    <location>
        <position position="493"/>
    </location>
    <ligand>
        <name>Mg(2+)</name>
        <dbReference type="ChEBI" id="CHEBI:18420"/>
    </ligand>
</feature>
<dbReference type="GO" id="GO:0003899">
    <property type="term" value="F:DNA-directed RNA polymerase activity"/>
    <property type="evidence" value="ECO:0007669"/>
    <property type="project" value="UniProtKB-UniRule"/>
</dbReference>
<comment type="catalytic activity">
    <reaction evidence="6 7 8">
        <text>RNA(n) + a ribonucleoside 5'-triphosphate = RNA(n+1) + diphosphate</text>
        <dbReference type="Rhea" id="RHEA:21248"/>
        <dbReference type="Rhea" id="RHEA-COMP:14527"/>
        <dbReference type="Rhea" id="RHEA-COMP:17342"/>
        <dbReference type="ChEBI" id="CHEBI:33019"/>
        <dbReference type="ChEBI" id="CHEBI:61557"/>
        <dbReference type="ChEBI" id="CHEBI:140395"/>
        <dbReference type="EC" id="2.7.7.6"/>
    </reaction>
</comment>
<dbReference type="InterPro" id="IPR044893">
    <property type="entry name" value="RNA_pol_Rpb1_clamp_domain"/>
</dbReference>
<keyword evidence="2 7" id="KW-0808">Transferase</keyword>
<dbReference type="Gene3D" id="1.10.1790.20">
    <property type="match status" value="1"/>
</dbReference>
<keyword evidence="7" id="KW-0460">Magnesium</keyword>
<comment type="caution">
    <text evidence="10">The sequence shown here is derived from an EMBL/GenBank/DDBJ whole genome shotgun (WGS) entry which is preliminary data.</text>
</comment>
<dbReference type="AlphaFoldDB" id="A0A1G1YZS0"/>
<dbReference type="Gene3D" id="1.10.40.90">
    <property type="match status" value="1"/>
</dbReference>
<evidence type="ECO:0000313" key="11">
    <source>
        <dbReference type="Proteomes" id="UP000178651"/>
    </source>
</evidence>
<dbReference type="CDD" id="cd01609">
    <property type="entry name" value="RNAP_beta'_N"/>
    <property type="match status" value="1"/>
</dbReference>
<dbReference type="NCBIfam" id="TIGR02386">
    <property type="entry name" value="rpoC_TIGR"/>
    <property type="match status" value="1"/>
</dbReference>
<reference evidence="10 11" key="1">
    <citation type="journal article" date="2016" name="Nat. Commun.">
        <title>Thousands of microbial genomes shed light on interconnected biogeochemical processes in an aquifer system.</title>
        <authorList>
            <person name="Anantharaman K."/>
            <person name="Brown C.T."/>
            <person name="Hug L.A."/>
            <person name="Sharon I."/>
            <person name="Castelle C.J."/>
            <person name="Probst A.J."/>
            <person name="Thomas B.C."/>
            <person name="Singh A."/>
            <person name="Wilkins M.J."/>
            <person name="Karaoz U."/>
            <person name="Brodie E.L."/>
            <person name="Williams K.H."/>
            <person name="Hubbard S.S."/>
            <person name="Banfield J.F."/>
        </authorList>
    </citation>
    <scope>NUCLEOTIDE SEQUENCE [LARGE SCALE GENOMIC DNA]</scope>
</reference>
<dbReference type="Gene3D" id="2.40.40.20">
    <property type="match status" value="1"/>
</dbReference>
<dbReference type="InterPro" id="IPR038120">
    <property type="entry name" value="Rpb1_funnel_sf"/>
</dbReference>
<comment type="cofactor">
    <cofactor evidence="7">
        <name>Mg(2+)</name>
        <dbReference type="ChEBI" id="CHEBI:18420"/>
    </cofactor>
    <text evidence="7">Binds 1 Mg(2+) ion per subunit.</text>
</comment>
<dbReference type="PANTHER" id="PTHR19376">
    <property type="entry name" value="DNA-DIRECTED RNA POLYMERASE"/>
    <property type="match status" value="1"/>
</dbReference>
<comment type="similarity">
    <text evidence="7 8">Belongs to the RNA polymerase beta' chain family.</text>
</comment>
<dbReference type="GO" id="GO:0006351">
    <property type="term" value="P:DNA-templated transcription"/>
    <property type="evidence" value="ECO:0007669"/>
    <property type="project" value="UniProtKB-UniRule"/>
</dbReference>
<dbReference type="Gene3D" id="2.40.50.100">
    <property type="match status" value="1"/>
</dbReference>
<keyword evidence="4 7" id="KW-0479">Metal-binding</keyword>
<comment type="function">
    <text evidence="7 8">DNA-dependent RNA polymerase catalyzes the transcription of DNA into RNA using the four ribonucleoside triphosphates as substrates.</text>
</comment>
<gene>
    <name evidence="7" type="primary">rpoC</name>
    <name evidence="10" type="ORF">A3D47_01915</name>
</gene>
<dbReference type="EC" id="2.7.7.6" evidence="7"/>
<dbReference type="GO" id="GO:0008270">
    <property type="term" value="F:zinc ion binding"/>
    <property type="evidence" value="ECO:0007669"/>
    <property type="project" value="UniProtKB-UniRule"/>
</dbReference>
<keyword evidence="7" id="KW-0862">Zinc</keyword>
<dbReference type="Pfam" id="PF00623">
    <property type="entry name" value="RNA_pol_Rpb1_2"/>
    <property type="match status" value="1"/>
</dbReference>
<dbReference type="Pfam" id="PF04997">
    <property type="entry name" value="RNA_pol_Rpb1_1"/>
    <property type="match status" value="1"/>
</dbReference>
<feature type="binding site" evidence="7">
    <location>
        <position position="76"/>
    </location>
    <ligand>
        <name>Zn(2+)</name>
        <dbReference type="ChEBI" id="CHEBI:29105"/>
        <label>1</label>
    </ligand>
</feature>
<evidence type="ECO:0000256" key="2">
    <source>
        <dbReference type="ARBA" id="ARBA00022679"/>
    </source>
</evidence>
<dbReference type="EMBL" id="MHIU01000020">
    <property type="protein sequence ID" value="OGY57881.1"/>
    <property type="molecule type" value="Genomic_DNA"/>
</dbReference>
<dbReference type="PANTHER" id="PTHR19376:SF54">
    <property type="entry name" value="DNA-DIRECTED RNA POLYMERASE SUBUNIT BETA"/>
    <property type="match status" value="1"/>
</dbReference>
<dbReference type="HAMAP" id="MF_01322">
    <property type="entry name" value="RNApol_bact_RpoC"/>
    <property type="match status" value="1"/>
</dbReference>
<dbReference type="GO" id="GO:0000428">
    <property type="term" value="C:DNA-directed RNA polymerase complex"/>
    <property type="evidence" value="ECO:0007669"/>
    <property type="project" value="UniProtKB-KW"/>
</dbReference>
<feature type="binding site" evidence="7">
    <location>
        <position position="892"/>
    </location>
    <ligand>
        <name>Zn(2+)</name>
        <dbReference type="ChEBI" id="CHEBI:29105"/>
        <label>2</label>
    </ligand>
</feature>
<dbReference type="Proteomes" id="UP000178651">
    <property type="component" value="Unassembled WGS sequence"/>
</dbReference>
<comment type="subunit">
    <text evidence="7">The RNAP catalytic core consists of 2 alpha, 1 beta, 1 beta' and 1 omega subunit. When a sigma factor is associated with the core the holoenzyme is formed, which can initiate transcription.</text>
</comment>
<comment type="cofactor">
    <cofactor evidence="7">
        <name>Zn(2+)</name>
        <dbReference type="ChEBI" id="CHEBI:29105"/>
    </cofactor>
    <text evidence="7">Binds 2 Zn(2+) ions per subunit.</text>
</comment>
<dbReference type="SUPFAM" id="SSF64484">
    <property type="entry name" value="beta and beta-prime subunits of DNA dependent RNA-polymerase"/>
    <property type="match status" value="1"/>
</dbReference>
<dbReference type="InterPro" id="IPR012754">
    <property type="entry name" value="DNA-dir_RpoC_beta_prime_bact"/>
</dbReference>
<evidence type="ECO:0000256" key="8">
    <source>
        <dbReference type="RuleBase" id="RU004279"/>
    </source>
</evidence>
<evidence type="ECO:0000313" key="10">
    <source>
        <dbReference type="EMBL" id="OGY57881.1"/>
    </source>
</evidence>
<dbReference type="Gene3D" id="1.10.150.390">
    <property type="match status" value="1"/>
</dbReference>
<dbReference type="Pfam" id="PF04983">
    <property type="entry name" value="RNA_pol_Rpb1_3"/>
    <property type="match status" value="1"/>
</dbReference>
<dbReference type="InterPro" id="IPR006592">
    <property type="entry name" value="RNA_pol_N"/>
</dbReference>
<accession>A0A1G1YZS0</accession>
<dbReference type="GO" id="GO:0000287">
    <property type="term" value="F:magnesium ion binding"/>
    <property type="evidence" value="ECO:0007669"/>
    <property type="project" value="UniProtKB-UniRule"/>
</dbReference>
<dbReference type="InterPro" id="IPR007081">
    <property type="entry name" value="RNA_pol_Rpb1_5"/>
</dbReference>
<evidence type="ECO:0000256" key="1">
    <source>
        <dbReference type="ARBA" id="ARBA00022478"/>
    </source>
</evidence>
<protein>
    <recommendedName>
        <fullName evidence="7">DNA-directed RNA polymerase subunit beta'</fullName>
        <shortName evidence="7">RNAP subunit beta'</shortName>
        <ecNumber evidence="7">2.7.7.6</ecNumber>
    </recommendedName>
    <alternativeName>
        <fullName evidence="7">RNA polymerase subunit beta'</fullName>
    </alternativeName>
    <alternativeName>
        <fullName evidence="7">Transcriptase subunit beta'</fullName>
    </alternativeName>
</protein>
<evidence type="ECO:0000256" key="3">
    <source>
        <dbReference type="ARBA" id="ARBA00022695"/>
    </source>
</evidence>
<evidence type="ECO:0000256" key="4">
    <source>
        <dbReference type="ARBA" id="ARBA00022723"/>
    </source>
</evidence>
<sequence>MERETINFKGLKIGIASPEEVMQWSHGEVIKPETINYRTQRPEKDGLFSERIFGPTKDWECYCGKYRKIRYKGVVCDKCGVEVTRSSVRRERMGHIKLAAPVVHTWFLRSLPSRIGMALNESLSKLERVTYYAAFIVISIDEEKRKTALLEIEREFKIKSKDESIEAGELKTAAIATKDALRDLHPGKVLEEREFISLAKRFGNVFTVGAGGEGIRKVLESVDLEKEITAIEKSLKETDDDMETKKILRRLKFFKSMSINGTRPEWMIMTVLPVLPQDLRPMVPLDGGRYATSDLNDLYRRVINRNNRLKKLLELGAPDVIIVNEKRMLQEAIDSLIDPGTRVTTKVGTKRALRSLAEMLKGKQGRFRQNLLGKRVDYSGRSVIVVGPELKLDECGLPKTMALELFRPFVISEVMKRGLAYNIRNSNRLIDQAPPEVWEILEEVIKDRKVLLNRAPTLHRLGIQAFKPILIEDLAIRIPPFVCTGFNADFDGDQMAVHLPLSEEAQEEATNLMLSTKNLLKPASGEAIAYPTQDVVLGSYYLTKLKADGLGAGKIFSGPEEAEMAYHNGYIAINAPIKVYGEPAKGVETTCGRLIFNQILPQDYGFINETLNKRALTKLTGSIIDKYGQERAKVFLDDIKSLGFRYASRSGISWAISDLVAPDEKPAILKEAEGKVDLVDEQYLSGLLTDSEKKARIISIWTEAIEKVAKIVPQSFAEGNSVYMVIDSGARGSWGQPVQMMGMKGLVINPKGDIISLPIKSSLKEGYTALEYFISTHGSRKGMTDTALKTAEAGYLTRRLIDAVQDIVVKEEDCKTKAGINIYRNDGSEFDHKLADRLFSRTALEDIKVGRKVVVKAGEVINEAAAREIDKSNLESVAVRSAITCKTLYGVCSTCYGLDLGRNKPVAVGEAVGIVAAQSIGEPGTQLVLRTRHSGGVAGKDITMGLPRVEELFEIRTPKGKAILSDVEGTVEKIGDKGLLKIISIKVISGKKTKIVEYSAMRSSNILVSVGDKVQPGDQLSEGSIDLRELFEYKGKEETYRYLVKELQRIYLSEGVSINNKHIEIIIKQMFGRVKIVQSGGTDFIAGEMIDKSKFYEVNRDMKELSREPAKGEELLLGVAKSALAGDGWLSPASFQETARVLVKAASEGRVDYLRGLKENVIIGRLLPIGKNMKTAPEIELEVESEEKEEKKEG</sequence>
<feature type="binding site" evidence="7">
    <location>
        <position position="489"/>
    </location>
    <ligand>
        <name>Mg(2+)</name>
        <dbReference type="ChEBI" id="CHEBI:18420"/>
    </ligand>
</feature>
<dbReference type="Gene3D" id="4.10.860.120">
    <property type="entry name" value="RNA polymerase II, clamp domain"/>
    <property type="match status" value="1"/>
</dbReference>
<dbReference type="Pfam" id="PF05000">
    <property type="entry name" value="RNA_pol_Rpb1_4"/>
    <property type="match status" value="1"/>
</dbReference>
<keyword evidence="3 7" id="KW-0548">Nucleotidyltransferase</keyword>
<dbReference type="InterPro" id="IPR007083">
    <property type="entry name" value="RNA_pol_Rpb1_4"/>
</dbReference>
<organism evidence="10 11">
    <name type="scientific">Candidatus Colwellbacteria bacterium RIFCSPHIGHO2_02_FULL_43_15</name>
    <dbReference type="NCBI Taxonomy" id="1797686"/>
    <lineage>
        <taxon>Bacteria</taxon>
        <taxon>Candidatus Colwelliibacteriota</taxon>
    </lineage>
</organism>
<keyword evidence="5 7" id="KW-0804">Transcription</keyword>
<dbReference type="SMART" id="SM00663">
    <property type="entry name" value="RPOLA_N"/>
    <property type="match status" value="1"/>
</dbReference>
<feature type="binding site" evidence="7">
    <location>
        <position position="885"/>
    </location>
    <ligand>
        <name>Zn(2+)</name>
        <dbReference type="ChEBI" id="CHEBI:29105"/>
        <label>2</label>
    </ligand>
</feature>
<dbReference type="InterPro" id="IPR042102">
    <property type="entry name" value="RNA_pol_Rpb1_3_sf"/>
</dbReference>
<evidence type="ECO:0000256" key="5">
    <source>
        <dbReference type="ARBA" id="ARBA00023163"/>
    </source>
</evidence>
<feature type="binding site" evidence="7">
    <location>
        <position position="63"/>
    </location>
    <ligand>
        <name>Zn(2+)</name>
        <dbReference type="ChEBI" id="CHEBI:29105"/>
        <label>1</label>
    </ligand>
</feature>
<feature type="domain" description="RNA polymerase N-terminal" evidence="9">
    <location>
        <begin position="265"/>
        <end position="543"/>
    </location>
</feature>
<keyword evidence="1 7" id="KW-0240">DNA-directed RNA polymerase</keyword>
<feature type="binding site" evidence="7">
    <location>
        <position position="79"/>
    </location>
    <ligand>
        <name>Zn(2+)</name>
        <dbReference type="ChEBI" id="CHEBI:29105"/>
        <label>1</label>
    </ligand>
</feature>
<dbReference type="GO" id="GO:0003677">
    <property type="term" value="F:DNA binding"/>
    <property type="evidence" value="ECO:0007669"/>
    <property type="project" value="UniProtKB-UniRule"/>
</dbReference>
<dbReference type="CDD" id="cd02655">
    <property type="entry name" value="RNAP_beta'_C"/>
    <property type="match status" value="1"/>
</dbReference>
<dbReference type="Gene3D" id="1.10.132.30">
    <property type="match status" value="1"/>
</dbReference>
<name>A0A1G1YZS0_9BACT</name>
<evidence type="ECO:0000256" key="6">
    <source>
        <dbReference type="ARBA" id="ARBA00048552"/>
    </source>
</evidence>
<dbReference type="Pfam" id="PF04998">
    <property type="entry name" value="RNA_pol_Rpb1_5"/>
    <property type="match status" value="1"/>
</dbReference>
<feature type="binding site" evidence="7">
    <location>
        <position position="814"/>
    </location>
    <ligand>
        <name>Zn(2+)</name>
        <dbReference type="ChEBI" id="CHEBI:29105"/>
        <label>2</label>
    </ligand>
</feature>
<dbReference type="InterPro" id="IPR007080">
    <property type="entry name" value="RNA_pol_Rpb1_1"/>
</dbReference>